<organism evidence="1 2">
    <name type="scientific">Paenibacillus mesotrionivorans</name>
    <dbReference type="NCBI Taxonomy" id="3160968"/>
    <lineage>
        <taxon>Bacteria</taxon>
        <taxon>Bacillati</taxon>
        <taxon>Bacillota</taxon>
        <taxon>Bacilli</taxon>
        <taxon>Bacillales</taxon>
        <taxon>Paenibacillaceae</taxon>
        <taxon>Paenibacillus</taxon>
    </lineage>
</organism>
<sequence>MKITINEIAKAANVAKSTVSKVINNSPTISEATRNKVLQIMKDMNFTPDSAATQLAKRASLMVGLVIDIDRKDDFLNPFFYSIIGGVESVMGLHQYDLAISNIRSLGSYTRMDLLRRFVYNNRMDGLILHTLTAEQSLIDELERLGFPYAVIGKPVAEGVIAWTDGDNETGGEMAARHLLEQGYGKIGFIGGDFGEPLAQSRLRGYKRVIPGGDDPFPYCLPGPSDENGGYSMMQSLLALPEPPDAAVCINNLVAFGALKALQEADIAVPRDFGLVTFDDYPIAPYTTPALTCLDIDTFEIGVRAAHLLLEKMGDPTKPIPPQLLAPKLIVRGSSQKRTEY</sequence>
<dbReference type="Proteomes" id="UP001631969">
    <property type="component" value="Unassembled WGS sequence"/>
</dbReference>
<accession>A0ACC7P3Z3</accession>
<dbReference type="EMBL" id="JBJURJ010000016">
    <property type="protein sequence ID" value="MFM9331000.1"/>
    <property type="molecule type" value="Genomic_DNA"/>
</dbReference>
<gene>
    <name evidence="1" type="ORF">ACI1P1_22160</name>
</gene>
<keyword evidence="2" id="KW-1185">Reference proteome</keyword>
<name>A0ACC7P3Z3_9BACL</name>
<comment type="caution">
    <text evidence="1">The sequence shown here is derived from an EMBL/GenBank/DDBJ whole genome shotgun (WGS) entry which is preliminary data.</text>
</comment>
<evidence type="ECO:0000313" key="1">
    <source>
        <dbReference type="EMBL" id="MFM9331000.1"/>
    </source>
</evidence>
<evidence type="ECO:0000313" key="2">
    <source>
        <dbReference type="Proteomes" id="UP001631969"/>
    </source>
</evidence>
<reference evidence="1" key="1">
    <citation type="submission" date="2024-12" db="EMBL/GenBank/DDBJ databases">
        <authorList>
            <person name="Wu N."/>
        </authorList>
    </citation>
    <scope>NUCLEOTIDE SEQUENCE</scope>
    <source>
        <strain evidence="1">P15</strain>
    </source>
</reference>
<protein>
    <submittedName>
        <fullName evidence="1">LacI family DNA-binding transcriptional regulator</fullName>
    </submittedName>
</protein>
<keyword evidence="1" id="KW-0238">DNA-binding</keyword>
<proteinExistence type="predicted"/>